<dbReference type="EC" id="3.5.4.26" evidence="13"/>
<dbReference type="PIRSF" id="PIRSF006769">
    <property type="entry name" value="RibD"/>
    <property type="match status" value="1"/>
</dbReference>
<comment type="similarity">
    <text evidence="5 13">In the C-terminal section; belongs to the HTP reductase family.</text>
</comment>
<evidence type="ECO:0000256" key="10">
    <source>
        <dbReference type="ARBA" id="ARBA00022857"/>
    </source>
</evidence>
<feature type="binding site" evidence="15">
    <location>
        <position position="197"/>
    </location>
    <ligand>
        <name>NADP(+)</name>
        <dbReference type="ChEBI" id="CHEBI:58349"/>
    </ligand>
</feature>
<dbReference type="PANTHER" id="PTHR38011">
    <property type="entry name" value="DIHYDROFOLATE REDUCTASE FAMILY PROTEIN (AFU_ORTHOLOGUE AFUA_8G06820)"/>
    <property type="match status" value="1"/>
</dbReference>
<keyword evidence="12" id="KW-0511">Multifunctional enzyme</keyword>
<dbReference type="InterPro" id="IPR024072">
    <property type="entry name" value="DHFR-like_dom_sf"/>
</dbReference>
<evidence type="ECO:0000313" key="18">
    <source>
        <dbReference type="EMBL" id="PQA60580.1"/>
    </source>
</evidence>
<feature type="active site" description="Proton donor" evidence="14">
    <location>
        <position position="51"/>
    </location>
</feature>
<evidence type="ECO:0000256" key="6">
    <source>
        <dbReference type="ARBA" id="ARBA00022619"/>
    </source>
</evidence>
<feature type="domain" description="CMP/dCMP-type deaminase" evidence="17">
    <location>
        <begin position="1"/>
        <end position="124"/>
    </location>
</feature>
<keyword evidence="19" id="KW-1185">Reference proteome</keyword>
<evidence type="ECO:0000256" key="5">
    <source>
        <dbReference type="ARBA" id="ARBA00007417"/>
    </source>
</evidence>
<comment type="pathway">
    <text evidence="3 13">Cofactor biosynthesis; riboflavin biosynthesis; 5-amino-6-(D-ribitylamino)uracil from GTP: step 3/4.</text>
</comment>
<dbReference type="AlphaFoldDB" id="A0A2S7ISL5"/>
<sequence>MDELFMQRALELAQLGQGTVAPNPMVGCVIVHENRIIGEGWHRQYGQAHAEVNALNDVTERDLLPQATVYVTLEPCSHYGKTPPCADRLVSEGVRRVVICNDDPNPLVAGRGIRKLREAGIEVETGVLAAEGRRINRRFLTYFEENRPFLILKWAETADGYLAGREGQPLQISNAVSRRLLHKWRTEEDAFLVGTRTLQADNPQLNARLWPGRNPVRIGLDRALNLPDTFHFLDDSQVTLVYNQSETRQTERTQWVVTDSWDLPTLIQDLRQRSIQSVVIEGGPTLLQSFIEQNLWDEIRIFRSSVRLGSGLAAPDFCGTLLQKDRLLTDELSIWAPL</sequence>
<keyword evidence="10 13" id="KW-0521">NADP</keyword>
<dbReference type="Pfam" id="PF00383">
    <property type="entry name" value="dCMP_cyt_deam_1"/>
    <property type="match status" value="1"/>
</dbReference>
<feature type="binding site" evidence="15">
    <location>
        <position position="205"/>
    </location>
    <ligand>
        <name>substrate</name>
    </ligand>
</feature>
<dbReference type="RefSeq" id="WP_104713009.1">
    <property type="nucleotide sequence ID" value="NZ_PTRA01000001.1"/>
</dbReference>
<dbReference type="NCBIfam" id="TIGR00326">
    <property type="entry name" value="eubact_ribD"/>
    <property type="match status" value="1"/>
</dbReference>
<dbReference type="InterPro" id="IPR016192">
    <property type="entry name" value="APOBEC/CMP_deaminase_Zn-bd"/>
</dbReference>
<dbReference type="OrthoDB" id="9800865at2"/>
<keyword evidence="11 13" id="KW-0560">Oxidoreductase</keyword>
<dbReference type="GO" id="GO:0008270">
    <property type="term" value="F:zinc ion binding"/>
    <property type="evidence" value="ECO:0007669"/>
    <property type="project" value="InterPro"/>
</dbReference>
<dbReference type="InterPro" id="IPR002125">
    <property type="entry name" value="CMP_dCMP_dom"/>
</dbReference>
<feature type="binding site" evidence="16">
    <location>
        <position position="49"/>
    </location>
    <ligand>
        <name>Zn(2+)</name>
        <dbReference type="ChEBI" id="CHEBI:29105"/>
        <note>catalytic</note>
    </ligand>
</feature>
<dbReference type="Gene3D" id="3.40.430.10">
    <property type="entry name" value="Dihydrofolate Reductase, subunit A"/>
    <property type="match status" value="1"/>
</dbReference>
<feature type="binding site" evidence="15">
    <location>
        <position position="281"/>
    </location>
    <ligand>
        <name>substrate</name>
    </ligand>
</feature>
<evidence type="ECO:0000256" key="3">
    <source>
        <dbReference type="ARBA" id="ARBA00004910"/>
    </source>
</evidence>
<dbReference type="InterPro" id="IPR004794">
    <property type="entry name" value="Eubact_RibD"/>
</dbReference>
<dbReference type="Pfam" id="PF01872">
    <property type="entry name" value="RibD_C"/>
    <property type="match status" value="1"/>
</dbReference>
<feature type="binding site" evidence="15">
    <location>
        <position position="201"/>
    </location>
    <ligand>
        <name>NADP(+)</name>
        <dbReference type="ChEBI" id="CHEBI:58349"/>
    </ligand>
</feature>
<evidence type="ECO:0000256" key="2">
    <source>
        <dbReference type="ARBA" id="ARBA00004882"/>
    </source>
</evidence>
<accession>A0A2S7ISL5</accession>
<dbReference type="Proteomes" id="UP000239590">
    <property type="component" value="Unassembled WGS sequence"/>
</dbReference>
<dbReference type="SUPFAM" id="SSF53597">
    <property type="entry name" value="Dihydrofolate reductase-like"/>
    <property type="match status" value="1"/>
</dbReference>
<evidence type="ECO:0000256" key="9">
    <source>
        <dbReference type="ARBA" id="ARBA00022833"/>
    </source>
</evidence>
<dbReference type="FunFam" id="3.40.140.10:FF:000025">
    <property type="entry name" value="Riboflavin biosynthesis protein RibD"/>
    <property type="match status" value="1"/>
</dbReference>
<comment type="cofactor">
    <cofactor evidence="13 16">
        <name>Zn(2+)</name>
        <dbReference type="ChEBI" id="CHEBI:29105"/>
    </cofactor>
    <text evidence="13 16">Binds 1 zinc ion.</text>
</comment>
<dbReference type="InterPro" id="IPR050765">
    <property type="entry name" value="Riboflavin_Biosynth_HTPR"/>
</dbReference>
<dbReference type="CDD" id="cd01284">
    <property type="entry name" value="Riboflavin_deaminase-reductase"/>
    <property type="match status" value="1"/>
</dbReference>
<evidence type="ECO:0000256" key="1">
    <source>
        <dbReference type="ARBA" id="ARBA00002151"/>
    </source>
</evidence>
<evidence type="ECO:0000256" key="14">
    <source>
        <dbReference type="PIRSR" id="PIRSR006769-1"/>
    </source>
</evidence>
<comment type="catalytic activity">
    <reaction evidence="13">
        <text>5-amino-6-(5-phospho-D-ribitylamino)uracil + NADP(+) = 5-amino-6-(5-phospho-D-ribosylamino)uracil + NADPH + H(+)</text>
        <dbReference type="Rhea" id="RHEA:17845"/>
        <dbReference type="ChEBI" id="CHEBI:15378"/>
        <dbReference type="ChEBI" id="CHEBI:57783"/>
        <dbReference type="ChEBI" id="CHEBI:58349"/>
        <dbReference type="ChEBI" id="CHEBI:58421"/>
        <dbReference type="ChEBI" id="CHEBI:58453"/>
        <dbReference type="EC" id="1.1.1.193"/>
    </reaction>
</comment>
<evidence type="ECO:0000256" key="4">
    <source>
        <dbReference type="ARBA" id="ARBA00005259"/>
    </source>
</evidence>
<protein>
    <recommendedName>
        <fullName evidence="13">Riboflavin biosynthesis protein RibD</fullName>
    </recommendedName>
    <domain>
        <recommendedName>
            <fullName evidence="13">Diaminohydroxyphosphoribosylaminopyrimidine deaminase</fullName>
            <shortName evidence="13">DRAP deaminase</shortName>
            <ecNumber evidence="13">3.5.4.26</ecNumber>
        </recommendedName>
        <alternativeName>
            <fullName evidence="13">Riboflavin-specific deaminase</fullName>
        </alternativeName>
    </domain>
    <domain>
        <recommendedName>
            <fullName evidence="13">5-amino-6-(5-phosphoribosylamino)uracil reductase</fullName>
            <ecNumber evidence="13">1.1.1.193</ecNumber>
        </recommendedName>
        <alternativeName>
            <fullName evidence="13">HTP reductase</fullName>
        </alternativeName>
    </domain>
</protein>
<proteinExistence type="inferred from homology"/>
<evidence type="ECO:0000256" key="11">
    <source>
        <dbReference type="ARBA" id="ARBA00023002"/>
    </source>
</evidence>
<gene>
    <name evidence="18" type="primary">ribD</name>
    <name evidence="18" type="ORF">C5O19_13475</name>
</gene>
<dbReference type="PROSITE" id="PS51747">
    <property type="entry name" value="CYT_DCMP_DEAMINASES_2"/>
    <property type="match status" value="1"/>
</dbReference>
<comment type="function">
    <text evidence="1 13">Converts 2,5-diamino-6-(ribosylamino)-4(3h)-pyrimidinone 5'-phosphate into 5-amino-6-(ribosylamino)-2,4(1h,3h)-pyrimidinedione 5'-phosphate.</text>
</comment>
<name>A0A2S7ISL5_9BACT</name>
<dbReference type="Gene3D" id="3.40.140.10">
    <property type="entry name" value="Cytidine Deaminase, domain 2"/>
    <property type="match status" value="1"/>
</dbReference>
<dbReference type="GO" id="GO:0008703">
    <property type="term" value="F:5-amino-6-(5-phosphoribosylamino)uracil reductase activity"/>
    <property type="evidence" value="ECO:0007669"/>
    <property type="project" value="UniProtKB-EC"/>
</dbReference>
<comment type="similarity">
    <text evidence="4 13">In the N-terminal section; belongs to the cytidine and deoxycytidylate deaminase family.</text>
</comment>
<comment type="catalytic activity">
    <reaction evidence="13">
        <text>2,5-diamino-6-hydroxy-4-(5-phosphoribosylamino)-pyrimidine + H2O + H(+) = 5-amino-6-(5-phospho-D-ribosylamino)uracil + NH4(+)</text>
        <dbReference type="Rhea" id="RHEA:21868"/>
        <dbReference type="ChEBI" id="CHEBI:15377"/>
        <dbReference type="ChEBI" id="CHEBI:15378"/>
        <dbReference type="ChEBI" id="CHEBI:28938"/>
        <dbReference type="ChEBI" id="CHEBI:58453"/>
        <dbReference type="ChEBI" id="CHEBI:58614"/>
        <dbReference type="EC" id="3.5.4.26"/>
    </reaction>
</comment>
<dbReference type="InterPro" id="IPR016193">
    <property type="entry name" value="Cytidine_deaminase-like"/>
</dbReference>
<evidence type="ECO:0000256" key="16">
    <source>
        <dbReference type="PIRSR" id="PIRSR006769-3"/>
    </source>
</evidence>
<evidence type="ECO:0000256" key="8">
    <source>
        <dbReference type="ARBA" id="ARBA00022801"/>
    </source>
</evidence>
<evidence type="ECO:0000256" key="15">
    <source>
        <dbReference type="PIRSR" id="PIRSR006769-2"/>
    </source>
</evidence>
<evidence type="ECO:0000256" key="7">
    <source>
        <dbReference type="ARBA" id="ARBA00022723"/>
    </source>
</evidence>
<dbReference type="PROSITE" id="PS00903">
    <property type="entry name" value="CYT_DCMP_DEAMINASES_1"/>
    <property type="match status" value="1"/>
</dbReference>
<dbReference type="PANTHER" id="PTHR38011:SF7">
    <property type="entry name" value="2,5-DIAMINO-6-RIBOSYLAMINO-4(3H)-PYRIMIDINONE 5'-PHOSPHATE REDUCTASE"/>
    <property type="match status" value="1"/>
</dbReference>
<dbReference type="UniPathway" id="UPA00275">
    <property type="reaction ID" value="UER00401"/>
</dbReference>
<keyword evidence="6 13" id="KW-0686">Riboflavin biosynthesis</keyword>
<evidence type="ECO:0000259" key="17">
    <source>
        <dbReference type="PROSITE" id="PS51747"/>
    </source>
</evidence>
<dbReference type="InterPro" id="IPR002734">
    <property type="entry name" value="RibDG_C"/>
</dbReference>
<evidence type="ECO:0000313" key="19">
    <source>
        <dbReference type="Proteomes" id="UP000239590"/>
    </source>
</evidence>
<reference evidence="19" key="1">
    <citation type="submission" date="2018-02" db="EMBL/GenBank/DDBJ databases">
        <title>Genome sequencing of Solimonas sp. HR-BB.</title>
        <authorList>
            <person name="Lee Y."/>
            <person name="Jeon C.O."/>
        </authorList>
    </citation>
    <scope>NUCLEOTIDE SEQUENCE [LARGE SCALE GENOMIC DNA]</scope>
    <source>
        <strain evidence="19">HR-U</strain>
    </source>
</reference>
<dbReference type="GO" id="GO:0009231">
    <property type="term" value="P:riboflavin biosynthetic process"/>
    <property type="evidence" value="ECO:0007669"/>
    <property type="project" value="UniProtKB-UniPathway"/>
</dbReference>
<feature type="binding site" evidence="15">
    <location>
        <position position="185"/>
    </location>
    <ligand>
        <name>substrate</name>
    </ligand>
</feature>
<comment type="pathway">
    <text evidence="2 13">Cofactor biosynthesis; riboflavin biosynthesis; 5-amino-6-(D-ribitylamino)uracil from GTP: step 2/4.</text>
</comment>
<evidence type="ECO:0000256" key="13">
    <source>
        <dbReference type="PIRNR" id="PIRNR006769"/>
    </source>
</evidence>
<feature type="binding site" evidence="15">
    <location>
        <position position="208"/>
    </location>
    <ligand>
        <name>substrate</name>
    </ligand>
</feature>
<keyword evidence="7 13" id="KW-0479">Metal-binding</keyword>
<feature type="binding site" evidence="16">
    <location>
        <position position="76"/>
    </location>
    <ligand>
        <name>Zn(2+)</name>
        <dbReference type="ChEBI" id="CHEBI:29105"/>
        <note>catalytic</note>
    </ligand>
</feature>
<evidence type="ECO:0000256" key="12">
    <source>
        <dbReference type="ARBA" id="ARBA00023268"/>
    </source>
</evidence>
<dbReference type="EC" id="1.1.1.193" evidence="13"/>
<dbReference type="GO" id="GO:0008835">
    <property type="term" value="F:diaminohydroxyphosphoribosylaminopyrimidine deaminase activity"/>
    <property type="evidence" value="ECO:0007669"/>
    <property type="project" value="UniProtKB-EC"/>
</dbReference>
<organism evidence="18 19">
    <name type="scientific">Siphonobacter curvatus</name>
    <dbReference type="NCBI Taxonomy" id="2094562"/>
    <lineage>
        <taxon>Bacteria</taxon>
        <taxon>Pseudomonadati</taxon>
        <taxon>Bacteroidota</taxon>
        <taxon>Cytophagia</taxon>
        <taxon>Cytophagales</taxon>
        <taxon>Cytophagaceae</taxon>
        <taxon>Siphonobacter</taxon>
    </lineage>
</organism>
<keyword evidence="8 13" id="KW-0378">Hydrolase</keyword>
<feature type="binding site" evidence="16">
    <location>
        <position position="85"/>
    </location>
    <ligand>
        <name>Zn(2+)</name>
        <dbReference type="ChEBI" id="CHEBI:29105"/>
        <note>catalytic</note>
    </ligand>
</feature>
<dbReference type="SUPFAM" id="SSF53927">
    <property type="entry name" value="Cytidine deaminase-like"/>
    <property type="match status" value="1"/>
</dbReference>
<dbReference type="EMBL" id="PTRA01000001">
    <property type="protein sequence ID" value="PQA60580.1"/>
    <property type="molecule type" value="Genomic_DNA"/>
</dbReference>
<feature type="binding site" evidence="15">
    <location>
        <begin position="283"/>
        <end position="289"/>
    </location>
    <ligand>
        <name>NADP(+)</name>
        <dbReference type="ChEBI" id="CHEBI:58349"/>
    </ligand>
</feature>
<comment type="caution">
    <text evidence="18">The sequence shown here is derived from an EMBL/GenBank/DDBJ whole genome shotgun (WGS) entry which is preliminary data.</text>
</comment>
<keyword evidence="9 13" id="KW-0862">Zinc</keyword>
<feature type="binding site" evidence="15">
    <location>
        <position position="155"/>
    </location>
    <ligand>
        <name>NADP(+)</name>
        <dbReference type="ChEBI" id="CHEBI:58349"/>
    </ligand>
</feature>